<dbReference type="Gene3D" id="3.10.310.50">
    <property type="match status" value="1"/>
</dbReference>
<evidence type="ECO:0000313" key="2">
    <source>
        <dbReference type="Proteomes" id="UP001230268"/>
    </source>
</evidence>
<dbReference type="PANTHER" id="PTHR33748">
    <property type="entry name" value="PROTEIN CBG04600"/>
    <property type="match status" value="1"/>
</dbReference>
<keyword evidence="2" id="KW-1185">Reference proteome</keyword>
<reference evidence="1" key="1">
    <citation type="submission" date="2023-08" db="EMBL/GenBank/DDBJ databases">
        <title>Draft sequence of the Babesia gibsoni genome.</title>
        <authorList>
            <person name="Yamagishi J.Y."/>
            <person name="Xuan X.X."/>
        </authorList>
    </citation>
    <scope>NUCLEOTIDE SEQUENCE</scope>
    <source>
        <strain evidence="1">Azabu</strain>
    </source>
</reference>
<dbReference type="Pfam" id="PF17175">
    <property type="entry name" value="MOLO1"/>
    <property type="match status" value="1"/>
</dbReference>
<gene>
    <name evidence="1" type="ORF">BgAZ_401990</name>
</gene>
<comment type="caution">
    <text evidence="1">The sequence shown here is derived from an EMBL/GenBank/DDBJ whole genome shotgun (WGS) entry which is preliminary data.</text>
</comment>
<sequence length="241" mass="27458">MAVPMRWRKCNLVVTYVILALEHHVAFGRKASPSLMLELSALPDMNEMLPDEDPPNLWDYSEPLVTKMTTLENFPSPFVNPMECNRMDVRESFVCDPDRILSKVEADRVDELLGLQRHAAMHHCEGLGNVPFQFGVAIINWLPEEDMLTLANELLKRWRLSHDKCSDGVLMLYVNRQKDVVISWGKGVEPLINAKVVSSIYPICRDLLAREKIAVAIERCTTFVTKRLTAVILPSQETPQM</sequence>
<dbReference type="InterPro" id="IPR033438">
    <property type="entry name" value="MOLO1"/>
</dbReference>
<organism evidence="1 2">
    <name type="scientific">Babesia gibsoni</name>
    <dbReference type="NCBI Taxonomy" id="33632"/>
    <lineage>
        <taxon>Eukaryota</taxon>
        <taxon>Sar</taxon>
        <taxon>Alveolata</taxon>
        <taxon>Apicomplexa</taxon>
        <taxon>Aconoidasida</taxon>
        <taxon>Piroplasmida</taxon>
        <taxon>Babesiidae</taxon>
        <taxon>Babesia</taxon>
    </lineage>
</organism>
<dbReference type="GO" id="GO:0005892">
    <property type="term" value="C:acetylcholine-gated channel complex"/>
    <property type="evidence" value="ECO:0007669"/>
    <property type="project" value="InterPro"/>
</dbReference>
<protein>
    <recommendedName>
        <fullName evidence="3">TPM domain-containing protein</fullName>
    </recommendedName>
</protein>
<dbReference type="PANTHER" id="PTHR33748:SF5">
    <property type="entry name" value="GROUND-LIKE DOMAIN-CONTAINING PROTEIN"/>
    <property type="match status" value="1"/>
</dbReference>
<dbReference type="AlphaFoldDB" id="A0AAD8LH99"/>
<dbReference type="Proteomes" id="UP001230268">
    <property type="component" value="Unassembled WGS sequence"/>
</dbReference>
<evidence type="ECO:0008006" key="3">
    <source>
        <dbReference type="Google" id="ProtNLM"/>
    </source>
</evidence>
<dbReference type="EMBL" id="JAVEPI010000004">
    <property type="protein sequence ID" value="KAK1442169.1"/>
    <property type="molecule type" value="Genomic_DNA"/>
</dbReference>
<proteinExistence type="predicted"/>
<name>A0AAD8LH99_BABGI</name>
<evidence type="ECO:0000313" key="1">
    <source>
        <dbReference type="EMBL" id="KAK1442169.1"/>
    </source>
</evidence>
<accession>A0AAD8LH99</accession>